<evidence type="ECO:0000259" key="11">
    <source>
        <dbReference type="PROSITE" id="PS50853"/>
    </source>
</evidence>
<keyword evidence="8" id="KW-0119">Carbohydrate metabolism</keyword>
<dbReference type="Pfam" id="PF13385">
    <property type="entry name" value="Laminin_G_3"/>
    <property type="match status" value="1"/>
</dbReference>
<dbReference type="Proteomes" id="UP000326852">
    <property type="component" value="Unassembled WGS sequence"/>
</dbReference>
<comment type="caution">
    <text evidence="12">The sequence shown here is derived from an EMBL/GenBank/DDBJ whole genome shotgun (WGS) entry which is preliminary data.</text>
</comment>
<dbReference type="RefSeq" id="WP_152272886.1">
    <property type="nucleotide sequence ID" value="NZ_VTFX01000005.1"/>
</dbReference>
<dbReference type="InterPro" id="IPR001791">
    <property type="entry name" value="Laminin_G"/>
</dbReference>
<keyword evidence="13" id="KW-1185">Reference proteome</keyword>
<keyword evidence="8" id="KW-0624">Polysaccharide degradation</keyword>
<keyword evidence="5" id="KW-1015">Disulfide bond</keyword>
<dbReference type="GO" id="GO:0016798">
    <property type="term" value="F:hydrolase activity, acting on glycosyl bonds"/>
    <property type="evidence" value="ECO:0007669"/>
    <property type="project" value="UniProtKB-KW"/>
</dbReference>
<dbReference type="SUPFAM" id="SSF50998">
    <property type="entry name" value="Quinoprotein alcohol dehydrogenase-like"/>
    <property type="match status" value="1"/>
</dbReference>
<keyword evidence="7" id="KW-0378">Hydrolase</keyword>
<dbReference type="SMART" id="SM00060">
    <property type="entry name" value="FN3"/>
    <property type="match status" value="2"/>
</dbReference>
<dbReference type="EMBL" id="VTFX01000005">
    <property type="protein sequence ID" value="KAD3515245.1"/>
    <property type="molecule type" value="Genomic_DNA"/>
</dbReference>
<feature type="signal peptide" evidence="10">
    <location>
        <begin position="1"/>
        <end position="20"/>
    </location>
</feature>
<dbReference type="AlphaFoldDB" id="A0A5N6MIC8"/>
<keyword evidence="3" id="KW-0964">Secreted</keyword>
<dbReference type="InterPro" id="IPR013783">
    <property type="entry name" value="Ig-like_fold"/>
</dbReference>
<dbReference type="GO" id="GO:0000272">
    <property type="term" value="P:polysaccharide catabolic process"/>
    <property type="evidence" value="ECO:0007669"/>
    <property type="project" value="UniProtKB-KW"/>
</dbReference>
<evidence type="ECO:0000256" key="3">
    <source>
        <dbReference type="ARBA" id="ARBA00022525"/>
    </source>
</evidence>
<dbReference type="InterPro" id="IPR055372">
    <property type="entry name" value="CBM96"/>
</dbReference>
<dbReference type="Gene3D" id="2.60.40.10">
    <property type="entry name" value="Immunoglobulins"/>
    <property type="match status" value="2"/>
</dbReference>
<dbReference type="SMART" id="SM00560">
    <property type="entry name" value="LamGL"/>
    <property type="match status" value="1"/>
</dbReference>
<feature type="domain" description="Fibronectin type-III" evidence="11">
    <location>
        <begin position="414"/>
        <end position="511"/>
    </location>
</feature>
<dbReference type="GO" id="GO:0005576">
    <property type="term" value="C:extracellular region"/>
    <property type="evidence" value="ECO:0007669"/>
    <property type="project" value="UniProtKB-SubCell"/>
</dbReference>
<evidence type="ECO:0000256" key="9">
    <source>
        <dbReference type="SAM" id="MobiDB-lite"/>
    </source>
</evidence>
<evidence type="ECO:0000313" key="12">
    <source>
        <dbReference type="EMBL" id="KAD3515245.1"/>
    </source>
</evidence>
<evidence type="ECO:0000256" key="5">
    <source>
        <dbReference type="ARBA" id="ARBA00023157"/>
    </source>
</evidence>
<evidence type="ECO:0000256" key="1">
    <source>
        <dbReference type="ARBA" id="ARBA00004316"/>
    </source>
</evidence>
<reference evidence="12 13" key="1">
    <citation type="submission" date="2019-08" db="EMBL/GenBank/DDBJ databases">
        <title>Arthrobacter sp. nov., isolated from plateau pika and Tibetan wild ass.</title>
        <authorList>
            <person name="Ge Y."/>
        </authorList>
    </citation>
    <scope>NUCLEOTIDE SEQUENCE [LARGE SCALE GENOMIC DNA]</scope>
    <source>
        <strain evidence="12 13">785</strain>
    </source>
</reference>
<keyword evidence="6" id="KW-0966">Cell projection</keyword>
<dbReference type="NCBIfam" id="NF033679">
    <property type="entry name" value="DNRLRE_dom"/>
    <property type="match status" value="1"/>
</dbReference>
<proteinExistence type="predicted"/>
<dbReference type="PANTHER" id="PTHR31778:SF2">
    <property type="entry name" value="BUD SITE SELECTION PROTEIN RAX2"/>
    <property type="match status" value="1"/>
</dbReference>
<evidence type="ECO:0000256" key="8">
    <source>
        <dbReference type="ARBA" id="ARBA00023326"/>
    </source>
</evidence>
<feature type="domain" description="Fibronectin type-III" evidence="11">
    <location>
        <begin position="760"/>
        <end position="858"/>
    </location>
</feature>
<name>A0A5N6MIC8_9MICC</name>
<dbReference type="InterPro" id="IPR003961">
    <property type="entry name" value="FN3_dom"/>
</dbReference>
<dbReference type="CDD" id="cd00110">
    <property type="entry name" value="LamG"/>
    <property type="match status" value="1"/>
</dbReference>
<evidence type="ECO:0000256" key="10">
    <source>
        <dbReference type="SAM" id="SignalP"/>
    </source>
</evidence>
<keyword evidence="7" id="KW-0326">Glycosidase</keyword>
<sequence length="1026" mass="105350">MRKSFAALLAVAALTATALAGTAAPASAISPGVAFSATDLPTWQTNGIVWGLTEANGVVYAGGTFTAIRPPGVTAGGAGTRSAVNFAAFDAYTGNPTSCSLSVTGTNATVRALDVSPDGRTLYIGGSFNSVNGISASSIAAINLPSCTVKTSFQPGGVSATVRAIDATNDAVYFGGDFTSVRNTARQRLAAVTPTGALLPWAPAADLPVRALHVPPAKNVVITGGDFTTINGADSKSLAVVDPVSGSSIRTYPGFFIPRTSVVKTITSDATSFYIGNEGTGGGVFDGRVRLDLGTYDQVWRDTCLGATQAVSVYQRNLYAAHHAHDCGSMGGFTDGSRTHLSAQDVDNPSPMRQWNPLTNDGQGEGIGPRALAHTSTGSNDVLWVGGEFTTTNGKAQQSLTRFGPGPGTTGPGAPRFVSVESRAAGQNTVRWQTATDPDDSELTYSIYRNGSSTPLGTVQATSLWWNLPQASFTDTTAAPGVSYSYRVRANDPDGHVGALSAQVQLTTAAAAQAYPSAVRADGADTYWRLGDSFAAASDSSPGNRMGLPYGSPGIGAAAGALAGDTNKAGSFDGTDDLVYAQQRTAAPKEFSAEAWFRTDTTAGGKIFGFGNGQPRRSGTNPGLSNSYDRHVYMTNAGNLVFGVWTGSAQTVVSPGTYNDDAWHHVVATQGRDGMVLYVDGVQVGANSVTGNEAITGSWRIGGDQLGSTWPQMPSSRYFKGSIDEFAAYPAALSQARVQAHYAAAGRTAPTPAPVPDTTAPSAVEGATASLSGTTVNVGWGAATDNVGVTGYRVHRSTENGFTPSAGTLLATVPGTAALTYEDKNPAPGTYYYRIVAVDAADNAGPSSAQASATVAPPAPAPVTLTLTPSEDTYANQGAPNTANGSSASMATRGSPGYTSYLRFQPGAGVPNGMRLQSATLRLYTTTESIAGSVDQHTIHPVTGSWSEAAATWNTRPALASVLLGSVAPTAVNTAYTVDLDPGAVSAMLSGSVDLGITSTGTDNAWFFTKEASSTRRPVLTLVFAP</sequence>
<feature type="chain" id="PRO_5038861651" evidence="10">
    <location>
        <begin position="21"/>
        <end position="1026"/>
    </location>
</feature>
<feature type="compositionally biased region" description="Polar residues" evidence="9">
    <location>
        <begin position="871"/>
        <end position="892"/>
    </location>
</feature>
<dbReference type="Pfam" id="PF24517">
    <property type="entry name" value="CBM96"/>
    <property type="match status" value="1"/>
</dbReference>
<dbReference type="SUPFAM" id="SSF49265">
    <property type="entry name" value="Fibronectin type III"/>
    <property type="match status" value="2"/>
</dbReference>
<evidence type="ECO:0000256" key="2">
    <source>
        <dbReference type="ARBA" id="ARBA00004613"/>
    </source>
</evidence>
<dbReference type="PROSITE" id="PS50853">
    <property type="entry name" value="FN3"/>
    <property type="match status" value="2"/>
</dbReference>
<feature type="region of interest" description="Disordered" evidence="9">
    <location>
        <begin position="844"/>
        <end position="892"/>
    </location>
</feature>
<comment type="subcellular location">
    <subcellularLocation>
        <location evidence="1">Cell projection</location>
    </subcellularLocation>
    <subcellularLocation>
        <location evidence="2">Secreted</location>
    </subcellularLocation>
</comment>
<dbReference type="GO" id="GO:0042995">
    <property type="term" value="C:cell projection"/>
    <property type="evidence" value="ECO:0007669"/>
    <property type="project" value="UniProtKB-SubCell"/>
</dbReference>
<evidence type="ECO:0000256" key="7">
    <source>
        <dbReference type="ARBA" id="ARBA00023295"/>
    </source>
</evidence>
<dbReference type="GO" id="GO:1902929">
    <property type="term" value="C:plasma membrane of growing cell tip"/>
    <property type="evidence" value="ECO:0007669"/>
    <property type="project" value="TreeGrafter"/>
</dbReference>
<dbReference type="Gene3D" id="2.60.120.200">
    <property type="match status" value="1"/>
</dbReference>
<dbReference type="InterPro" id="IPR006558">
    <property type="entry name" value="LamG-like"/>
</dbReference>
<accession>A0A5N6MIC8</accession>
<feature type="compositionally biased region" description="Low complexity" evidence="9">
    <location>
        <begin position="846"/>
        <end position="870"/>
    </location>
</feature>
<dbReference type="SUPFAM" id="SSF49899">
    <property type="entry name" value="Concanavalin A-like lectins/glucanases"/>
    <property type="match status" value="1"/>
</dbReference>
<gene>
    <name evidence="12" type="ORF">GD627_13270</name>
</gene>
<evidence type="ECO:0000256" key="4">
    <source>
        <dbReference type="ARBA" id="ARBA00022729"/>
    </source>
</evidence>
<organism evidence="12 13">
    <name type="scientific">Arthrobacter yangruifuii</name>
    <dbReference type="NCBI Taxonomy" id="2606616"/>
    <lineage>
        <taxon>Bacteria</taxon>
        <taxon>Bacillati</taxon>
        <taxon>Actinomycetota</taxon>
        <taxon>Actinomycetes</taxon>
        <taxon>Micrococcales</taxon>
        <taxon>Micrococcaceae</taxon>
        <taxon>Arthrobacter</taxon>
    </lineage>
</organism>
<evidence type="ECO:0000313" key="13">
    <source>
        <dbReference type="Proteomes" id="UP000326852"/>
    </source>
</evidence>
<dbReference type="InterPro" id="IPR013320">
    <property type="entry name" value="ConA-like_dom_sf"/>
</dbReference>
<protein>
    <submittedName>
        <fullName evidence="12">DNRLRE domain-containing protein</fullName>
    </submittedName>
</protein>
<dbReference type="InterPro" id="IPR011047">
    <property type="entry name" value="Quinoprotein_ADH-like_sf"/>
</dbReference>
<keyword evidence="4 10" id="KW-0732">Signal</keyword>
<dbReference type="PANTHER" id="PTHR31778">
    <property type="entry name" value="BUD SITE SELECTION PROTEIN RAX2"/>
    <property type="match status" value="1"/>
</dbReference>
<dbReference type="InterPro" id="IPR036116">
    <property type="entry name" value="FN3_sf"/>
</dbReference>
<evidence type="ECO:0000256" key="6">
    <source>
        <dbReference type="ARBA" id="ARBA00023273"/>
    </source>
</evidence>